<dbReference type="PANTHER" id="PTHR46936">
    <property type="entry name" value="ARABINOSYLTRANSFERASE XEG113"/>
    <property type="match status" value="1"/>
</dbReference>
<organism evidence="3 4">
    <name type="scientific">Polarella glacialis</name>
    <name type="common">Dinoflagellate</name>
    <dbReference type="NCBI Taxonomy" id="89957"/>
    <lineage>
        <taxon>Eukaryota</taxon>
        <taxon>Sar</taxon>
        <taxon>Alveolata</taxon>
        <taxon>Dinophyceae</taxon>
        <taxon>Suessiales</taxon>
        <taxon>Suessiaceae</taxon>
        <taxon>Polarella</taxon>
    </lineage>
</organism>
<feature type="region of interest" description="Disordered" evidence="1">
    <location>
        <begin position="14"/>
        <end position="44"/>
    </location>
</feature>
<evidence type="ECO:0000313" key="3">
    <source>
        <dbReference type="EMBL" id="CAE8617963.1"/>
    </source>
</evidence>
<dbReference type="GO" id="GO:0052636">
    <property type="term" value="F:arabinosyltransferase activity"/>
    <property type="evidence" value="ECO:0007669"/>
    <property type="project" value="TreeGrafter"/>
</dbReference>
<evidence type="ECO:0000256" key="1">
    <source>
        <dbReference type="SAM" id="MobiDB-lite"/>
    </source>
</evidence>
<accession>A0A813FVB5</accession>
<feature type="domain" description="Nucleotide-diphospho-sugar transferase" evidence="2">
    <location>
        <begin position="441"/>
        <end position="578"/>
    </location>
</feature>
<reference evidence="3" key="1">
    <citation type="submission" date="2021-02" db="EMBL/GenBank/DDBJ databases">
        <authorList>
            <person name="Dougan E. K."/>
            <person name="Rhodes N."/>
            <person name="Thang M."/>
            <person name="Chan C."/>
        </authorList>
    </citation>
    <scope>NUCLEOTIDE SEQUENCE</scope>
</reference>
<proteinExistence type="predicted"/>
<dbReference type="InterPro" id="IPR053250">
    <property type="entry name" value="Glycosyltransferase_77"/>
</dbReference>
<dbReference type="Pfam" id="PF03407">
    <property type="entry name" value="Nucleotid_trans"/>
    <property type="match status" value="2"/>
</dbReference>
<dbReference type="GO" id="GO:0005794">
    <property type="term" value="C:Golgi apparatus"/>
    <property type="evidence" value="ECO:0007669"/>
    <property type="project" value="TreeGrafter"/>
</dbReference>
<dbReference type="InterPro" id="IPR005069">
    <property type="entry name" value="Nucl-diP-sugar_transferase"/>
</dbReference>
<keyword evidence="4" id="KW-1185">Reference proteome</keyword>
<comment type="caution">
    <text evidence="3">The sequence shown here is derived from an EMBL/GenBank/DDBJ whole genome shotgun (WGS) entry which is preliminary data.</text>
</comment>
<dbReference type="EMBL" id="CAJNNV010026348">
    <property type="protein sequence ID" value="CAE8617963.1"/>
    <property type="molecule type" value="Genomic_DNA"/>
</dbReference>
<dbReference type="Proteomes" id="UP000654075">
    <property type="component" value="Unassembled WGS sequence"/>
</dbReference>
<evidence type="ECO:0000259" key="2">
    <source>
        <dbReference type="Pfam" id="PF03407"/>
    </source>
</evidence>
<gene>
    <name evidence="3" type="ORF">PGLA1383_LOCUS35619</name>
</gene>
<protein>
    <recommendedName>
        <fullName evidence="2">Nucleotide-diphospho-sugar transferase domain-containing protein</fullName>
    </recommendedName>
</protein>
<dbReference type="AlphaFoldDB" id="A0A813FVB5"/>
<feature type="domain" description="Nucleotide-diphospho-sugar transferase" evidence="2">
    <location>
        <begin position="133"/>
        <end position="270"/>
    </location>
</feature>
<evidence type="ECO:0000313" key="4">
    <source>
        <dbReference type="Proteomes" id="UP000654075"/>
    </source>
</evidence>
<dbReference type="PANTHER" id="PTHR46936:SF1">
    <property type="entry name" value="ARABINOSYLTRANSFERASE XEG113"/>
    <property type="match status" value="1"/>
</dbReference>
<sequence>MMVKEATVAVSRAPVQAPARLQTEPPAPAPHAVVQAPPSPSAPKTQEAIEMEVQIMTVVQARAGIYRDKTAYPEFASVVLVTAANGAYLDFYRNWECHAMKHGLDWAVIANDDATKNLDPGRSIPVLPNVRVSGMHGWGSVQLDVVGWNKIDVVMRIMKLTGLDVVFSDADNMFKGDPFAKGVSLGDLIRSNKYDYVYQEELAKAPEKGHKVPGDGGNTGFFYVSPKRKPEKIIQFFGQVLKEGDKIRDENFKTKGQRLGADQPIFWEVVQALRANKLAANGPWGFRCAHLCSQDPTCVAPADETLDYCAMDAFTHPTGWEKPPTSLATYHANYAVNNDKIAKLDKAGVWGEWNVKTGKCKSGASVISAAAADDIVQVAKPQSAMEVEITRVVQKRVGLYLDKASNKEFARVVLVTAANGAYMQVYDNWRCHATRSGLDWAVIANDNAALKLLEADRALPIENDLKISGMNGWGSAKLDTVGWNKFAMVLSIMKLTGVDVVFSDADNMFKGDPFAKGVSLGDLIRSNKYDYVYQEELAKAPEKGYKVPGDGGNTGFFYVSPKRQPDKTMKLFADVIQEGDKQREASLKAKGERLGADQPIFWQVIGFLRSLTGGKRGPGDYRCVHLCGQKPTCGEAVEDTFQYCSMDAFMHPTGWEVPPKTLVTYHANYAANEAKIEKLEKAGLWGAWNDKAKTCNAGAIAVSAPARSTSALPDSSELPDVTPVLNCLRLTTPSLELSYPVDAEEHFEEVRRALSPWLDFAKKKFMKDMKNKYHCGEGYCGPWIENEWISHFTALWEKRSDGTRLRDIFGPYIPVFMTFVDLWIADVFEYEKMIRAFKKVARPGVPYIALVQHDTGLVSSRENIIKIMRDVPNLLVLSAGGYGNVPIPLFKQPEELQTGKLNKPMSSRGLLTSYMGSRGNAPQDMREKMIKVVEKTAKQLDRNVTIGFGSKEEWQKVAGNSKASLCPRGYGRTSFHVYEILQMGRIPIHVYIDIPWLPYADLFPSIGFTTDVKGLPQLMTKLHGMSDSDLESMEGKIRSLRESHFTVKGLLEQVSHFMLRENKGGDLRCQKLPATLNI</sequence>
<dbReference type="OrthoDB" id="1924787at2759"/>
<name>A0A813FVB5_POLGL</name>